<feature type="chain" id="PRO_5018261860" evidence="1">
    <location>
        <begin position="25"/>
        <end position="82"/>
    </location>
</feature>
<sequence>MAARKKLFSPLLLLAMLLIASQEAGNMRMVGAEQCDGIRDNMCPDISKSFLICVHSGDCNKCCQEQGYVHGYCSFLSCKCCR</sequence>
<accession>A0A3L6FJI8</accession>
<name>A0A3L6FJI8_MAIZE</name>
<dbReference type="EMBL" id="NCVQ01000004">
    <property type="protein sequence ID" value="PWZ33414.1"/>
    <property type="molecule type" value="Genomic_DNA"/>
</dbReference>
<feature type="signal peptide" evidence="1">
    <location>
        <begin position="1"/>
        <end position="24"/>
    </location>
</feature>
<evidence type="ECO:0000313" key="2">
    <source>
        <dbReference type="EMBL" id="PWZ33414.1"/>
    </source>
</evidence>
<evidence type="ECO:0000256" key="1">
    <source>
        <dbReference type="SAM" id="SignalP"/>
    </source>
</evidence>
<organism evidence="2 3">
    <name type="scientific">Zea mays</name>
    <name type="common">Maize</name>
    <dbReference type="NCBI Taxonomy" id="4577"/>
    <lineage>
        <taxon>Eukaryota</taxon>
        <taxon>Viridiplantae</taxon>
        <taxon>Streptophyta</taxon>
        <taxon>Embryophyta</taxon>
        <taxon>Tracheophyta</taxon>
        <taxon>Spermatophyta</taxon>
        <taxon>Magnoliopsida</taxon>
        <taxon>Liliopsida</taxon>
        <taxon>Poales</taxon>
        <taxon>Poaceae</taxon>
        <taxon>PACMAD clade</taxon>
        <taxon>Panicoideae</taxon>
        <taxon>Andropogonodae</taxon>
        <taxon>Andropogoneae</taxon>
        <taxon>Tripsacinae</taxon>
        <taxon>Zea</taxon>
    </lineage>
</organism>
<protein>
    <submittedName>
        <fullName evidence="2">Uncharacterized protein</fullName>
    </submittedName>
</protein>
<evidence type="ECO:0000313" key="3">
    <source>
        <dbReference type="Proteomes" id="UP000251960"/>
    </source>
</evidence>
<comment type="caution">
    <text evidence="2">The sequence shown here is derived from an EMBL/GenBank/DDBJ whole genome shotgun (WGS) entry which is preliminary data.</text>
</comment>
<dbReference type="Proteomes" id="UP000251960">
    <property type="component" value="Chromosome 3"/>
</dbReference>
<reference evidence="2 3" key="1">
    <citation type="journal article" date="2018" name="Nat. Genet.">
        <title>Extensive intraspecific gene order and gene structural variations between Mo17 and other maize genomes.</title>
        <authorList>
            <person name="Sun S."/>
            <person name="Zhou Y."/>
            <person name="Chen J."/>
            <person name="Shi J."/>
            <person name="Zhao H."/>
            <person name="Zhao H."/>
            <person name="Song W."/>
            <person name="Zhang M."/>
            <person name="Cui Y."/>
            <person name="Dong X."/>
            <person name="Liu H."/>
            <person name="Ma X."/>
            <person name="Jiao Y."/>
            <person name="Wang B."/>
            <person name="Wei X."/>
            <person name="Stein J.C."/>
            <person name="Glaubitz J.C."/>
            <person name="Lu F."/>
            <person name="Yu G."/>
            <person name="Liang C."/>
            <person name="Fengler K."/>
            <person name="Li B."/>
            <person name="Rafalski A."/>
            <person name="Schnable P.S."/>
            <person name="Ware D.H."/>
            <person name="Buckler E.S."/>
            <person name="Lai J."/>
        </authorList>
    </citation>
    <scope>NUCLEOTIDE SEQUENCE [LARGE SCALE GENOMIC DNA]</scope>
    <source>
        <strain evidence="3">cv. Missouri 17</strain>
        <tissue evidence="2">Seedling</tissue>
    </source>
</reference>
<keyword evidence="1" id="KW-0732">Signal</keyword>
<gene>
    <name evidence="2" type="ORF">Zm00014a_039037</name>
</gene>
<proteinExistence type="predicted"/>
<dbReference type="AlphaFoldDB" id="A0A3L6FJI8"/>